<proteinExistence type="inferred from homology"/>
<dbReference type="GO" id="GO:0006631">
    <property type="term" value="P:fatty acid metabolic process"/>
    <property type="evidence" value="ECO:0007669"/>
    <property type="project" value="UniProtKB-KW"/>
</dbReference>
<comment type="similarity">
    <text evidence="1">Belongs to the ATP-dependent AMP-binding enzyme family.</text>
</comment>
<dbReference type="InterPro" id="IPR000873">
    <property type="entry name" value="AMP-dep_synth/lig_dom"/>
</dbReference>
<dbReference type="Pfam" id="PF00501">
    <property type="entry name" value="AMP-binding"/>
    <property type="match status" value="1"/>
</dbReference>
<dbReference type="InterPro" id="IPR020845">
    <property type="entry name" value="AMP-binding_CS"/>
</dbReference>
<dbReference type="Proteomes" id="UP000187251">
    <property type="component" value="Unassembled WGS sequence"/>
</dbReference>
<keyword evidence="2 7" id="KW-0436">Ligase</keyword>
<dbReference type="RefSeq" id="WP_076408858.1">
    <property type="nucleotide sequence ID" value="NZ_AP028040.1"/>
</dbReference>
<dbReference type="InterPro" id="IPR025110">
    <property type="entry name" value="AMP-bd_C"/>
</dbReference>
<dbReference type="PANTHER" id="PTHR43859">
    <property type="entry name" value="ACYL-ACTIVATING ENZYME"/>
    <property type="match status" value="1"/>
</dbReference>
<gene>
    <name evidence="7" type="ORF">BIZ92_05455</name>
</gene>
<evidence type="ECO:0000259" key="6">
    <source>
        <dbReference type="Pfam" id="PF13193"/>
    </source>
</evidence>
<dbReference type="InterPro" id="IPR042099">
    <property type="entry name" value="ANL_N_sf"/>
</dbReference>
<dbReference type="AlphaFoldDB" id="A0A1R1JYH8"/>
<dbReference type="FunFam" id="3.30.300.30:FF:000008">
    <property type="entry name" value="2,3-dihydroxybenzoate-AMP ligase"/>
    <property type="match status" value="1"/>
</dbReference>
<keyword evidence="4" id="KW-0443">Lipid metabolism</keyword>
<dbReference type="GO" id="GO:0016874">
    <property type="term" value="F:ligase activity"/>
    <property type="evidence" value="ECO:0007669"/>
    <property type="project" value="UniProtKB-KW"/>
</dbReference>
<dbReference type="CDD" id="cd12119">
    <property type="entry name" value="ttLC_FACS_AlkK_like"/>
    <property type="match status" value="1"/>
</dbReference>
<evidence type="ECO:0000313" key="8">
    <source>
        <dbReference type="Proteomes" id="UP000187251"/>
    </source>
</evidence>
<evidence type="ECO:0000256" key="2">
    <source>
        <dbReference type="ARBA" id="ARBA00022598"/>
    </source>
</evidence>
<comment type="caution">
    <text evidence="7">The sequence shown here is derived from an EMBL/GenBank/DDBJ whole genome shotgun (WGS) entry which is preliminary data.</text>
</comment>
<dbReference type="Gene3D" id="3.40.50.12780">
    <property type="entry name" value="N-terminal domain of ligase-like"/>
    <property type="match status" value="1"/>
</dbReference>
<dbReference type="PROSITE" id="PS00455">
    <property type="entry name" value="AMP_BINDING"/>
    <property type="match status" value="1"/>
</dbReference>
<dbReference type="NCBIfam" id="NF004837">
    <property type="entry name" value="PRK06187.1"/>
    <property type="match status" value="1"/>
</dbReference>
<dbReference type="Pfam" id="PF13193">
    <property type="entry name" value="AMP-binding_C"/>
    <property type="match status" value="1"/>
</dbReference>
<evidence type="ECO:0000313" key="7">
    <source>
        <dbReference type="EMBL" id="OMG92160.1"/>
    </source>
</evidence>
<dbReference type="PANTHER" id="PTHR43859:SF4">
    <property type="entry name" value="BUTANOATE--COA LIGASE AAE1-RELATED"/>
    <property type="match status" value="1"/>
</dbReference>
<dbReference type="InterPro" id="IPR045851">
    <property type="entry name" value="AMP-bd_C_sf"/>
</dbReference>
<dbReference type="EMBL" id="MJMN01000002">
    <property type="protein sequence ID" value="OMG92160.1"/>
    <property type="molecule type" value="Genomic_DNA"/>
</dbReference>
<dbReference type="NCBIfam" id="NF005426">
    <property type="entry name" value="PRK07008.1"/>
    <property type="match status" value="1"/>
</dbReference>
<accession>A0A1R1JYH8</accession>
<evidence type="ECO:0000256" key="1">
    <source>
        <dbReference type="ARBA" id="ARBA00006432"/>
    </source>
</evidence>
<reference evidence="7 8" key="1">
    <citation type="submission" date="2016-09" db="EMBL/GenBank/DDBJ databases">
        <title>Phylogenomics of Achromobacter.</title>
        <authorList>
            <person name="Jeukens J."/>
            <person name="Freschi L."/>
            <person name="Vincent A.T."/>
            <person name="Emond-Rheault J.-G."/>
            <person name="Kukavica-Ibrulj I."/>
            <person name="Charette S.J."/>
            <person name="Levesque R.C."/>
        </authorList>
    </citation>
    <scope>NUCLEOTIDE SEQUENCE [LARGE SCALE GENOMIC DNA]</scope>
    <source>
        <strain evidence="7 8">AUS488</strain>
    </source>
</reference>
<dbReference type="SUPFAM" id="SSF56801">
    <property type="entry name" value="Acetyl-CoA synthetase-like"/>
    <property type="match status" value="1"/>
</dbReference>
<name>A0A1R1JYH8_ALCXX</name>
<dbReference type="Gene3D" id="3.30.300.30">
    <property type="match status" value="1"/>
</dbReference>
<evidence type="ECO:0000256" key="3">
    <source>
        <dbReference type="ARBA" id="ARBA00022832"/>
    </source>
</evidence>
<keyword evidence="3" id="KW-0276">Fatty acid metabolism</keyword>
<organism evidence="7 8">
    <name type="scientific">Alcaligenes xylosoxydans xylosoxydans</name>
    <name type="common">Achromobacter xylosoxidans</name>
    <dbReference type="NCBI Taxonomy" id="85698"/>
    <lineage>
        <taxon>Bacteria</taxon>
        <taxon>Pseudomonadati</taxon>
        <taxon>Pseudomonadota</taxon>
        <taxon>Betaproteobacteria</taxon>
        <taxon>Burkholderiales</taxon>
        <taxon>Alcaligenaceae</taxon>
        <taxon>Achromobacter</taxon>
    </lineage>
</organism>
<protein>
    <submittedName>
        <fullName evidence="7">Long-chain fatty acid--CoA ligase</fullName>
    </submittedName>
</protein>
<feature type="domain" description="AMP-dependent synthetase/ligase" evidence="5">
    <location>
        <begin position="38"/>
        <end position="409"/>
    </location>
</feature>
<feature type="domain" description="AMP-binding enzyme C-terminal" evidence="6">
    <location>
        <begin position="456"/>
        <end position="531"/>
    </location>
</feature>
<evidence type="ECO:0000259" key="5">
    <source>
        <dbReference type="Pfam" id="PF00501"/>
    </source>
</evidence>
<sequence>MSSMQPNPPPGQMMNRPLLISSLLRHADQCFCRTEIVSRRVEGDIHRYTYRDCHRRCRRLANALAGLGVEPGQRVATLAWNGYRHLELYYAVSGSGAVIHTVNPRLHPEQIAYLLNHAEDQYVFFDLDLLDLVSRVAPRCPGVRGYVMLCGREQMPAAAPLAGLSCYEDLLAAAGEAYDWPELDENTASGLCYTSGTTGPPKGVLYTHRSTVLHAYAAALPDALNLSARETVLPVVPMFHVNAWGLPYAAPLTGAKLVLPGPALDGASLHALFEAEGVTSAAGVPTVWLGLLDYVEQNGLAFSAFRRTVVGGAACPPALMRALRERYGIDVVHAWGMTELSPLGTSCTLRAAELALPQAARDAILESQGNPVFGIELKIIDAQGVELPWDGQARGDLLARGPWVADGYYRGGEPQAHPGWFATGDIASIDIDGRLRIRDRSKDVIKSGGEWISSIELEHIAMSHPAVAEAACIAVPHPKWGERPLLVVVPRAGMDLSRDALLALYEGRIAKWWIPDDVVCVERLPMGVTGKVLKHVLRERFNEQGQPMG</sequence>
<evidence type="ECO:0000256" key="4">
    <source>
        <dbReference type="ARBA" id="ARBA00023098"/>
    </source>
</evidence>